<evidence type="ECO:0000313" key="2">
    <source>
        <dbReference type="Proteomes" id="UP001056120"/>
    </source>
</evidence>
<evidence type="ECO:0000313" key="1">
    <source>
        <dbReference type="EMBL" id="KAI3821645.1"/>
    </source>
</evidence>
<reference evidence="1 2" key="2">
    <citation type="journal article" date="2022" name="Mol. Ecol. Resour.">
        <title>The genomes of chicory, endive, great burdock and yacon provide insights into Asteraceae paleo-polyploidization history and plant inulin production.</title>
        <authorList>
            <person name="Fan W."/>
            <person name="Wang S."/>
            <person name="Wang H."/>
            <person name="Wang A."/>
            <person name="Jiang F."/>
            <person name="Liu H."/>
            <person name="Zhao H."/>
            <person name="Xu D."/>
            <person name="Zhang Y."/>
        </authorList>
    </citation>
    <scope>NUCLEOTIDE SEQUENCE [LARGE SCALE GENOMIC DNA]</scope>
    <source>
        <strain evidence="2">cv. Yunnan</strain>
        <tissue evidence="1">Leaves</tissue>
    </source>
</reference>
<accession>A0ACB9JPG9</accession>
<comment type="caution">
    <text evidence="1">The sequence shown here is derived from an EMBL/GenBank/DDBJ whole genome shotgun (WGS) entry which is preliminary data.</text>
</comment>
<gene>
    <name evidence="1" type="ORF">L1987_09214</name>
</gene>
<protein>
    <submittedName>
        <fullName evidence="1">Uncharacterized protein</fullName>
    </submittedName>
</protein>
<reference evidence="2" key="1">
    <citation type="journal article" date="2022" name="Mol. Ecol. Resour.">
        <title>The genomes of chicory, endive, great burdock and yacon provide insights into Asteraceae palaeo-polyploidization history and plant inulin production.</title>
        <authorList>
            <person name="Fan W."/>
            <person name="Wang S."/>
            <person name="Wang H."/>
            <person name="Wang A."/>
            <person name="Jiang F."/>
            <person name="Liu H."/>
            <person name="Zhao H."/>
            <person name="Xu D."/>
            <person name="Zhang Y."/>
        </authorList>
    </citation>
    <scope>NUCLEOTIDE SEQUENCE [LARGE SCALE GENOMIC DNA]</scope>
    <source>
        <strain evidence="2">cv. Yunnan</strain>
    </source>
</reference>
<dbReference type="EMBL" id="CM042020">
    <property type="protein sequence ID" value="KAI3821645.1"/>
    <property type="molecule type" value="Genomic_DNA"/>
</dbReference>
<dbReference type="Proteomes" id="UP001056120">
    <property type="component" value="Linkage Group LG03"/>
</dbReference>
<keyword evidence="2" id="KW-1185">Reference proteome</keyword>
<organism evidence="1 2">
    <name type="scientific">Smallanthus sonchifolius</name>
    <dbReference type="NCBI Taxonomy" id="185202"/>
    <lineage>
        <taxon>Eukaryota</taxon>
        <taxon>Viridiplantae</taxon>
        <taxon>Streptophyta</taxon>
        <taxon>Embryophyta</taxon>
        <taxon>Tracheophyta</taxon>
        <taxon>Spermatophyta</taxon>
        <taxon>Magnoliopsida</taxon>
        <taxon>eudicotyledons</taxon>
        <taxon>Gunneridae</taxon>
        <taxon>Pentapetalae</taxon>
        <taxon>asterids</taxon>
        <taxon>campanulids</taxon>
        <taxon>Asterales</taxon>
        <taxon>Asteraceae</taxon>
        <taxon>Asteroideae</taxon>
        <taxon>Heliantheae alliance</taxon>
        <taxon>Millerieae</taxon>
        <taxon>Smallanthus</taxon>
    </lineage>
</organism>
<sequence>MRYYLLVLIVSFEAWDAPLHDPVIPDSPREGQVVDTSDSKSTESDNDDPDVERVTTTTQIPVSISTQPCPTSASTQVTPITQRLLDELVRTPPVGSSSSPSMEIRVSYSSVPPPQTRNSTRTTTSLRDESDDYTHMVSTIVELKARVVTLENLGESSCRQETVIMSEDDNDDPEGAHGGDEQPIASSMPSMSLADESNVQGESGGDGDKAEDVEIEFEQDDEAVRYATHKGVEFDTSFINQINDLARGNREEEIEKEGGSTEKSSDPSVDVSKTWTEKKKACFKTVPKSPPMLVIKSKYMSRTEATGDILNGVTEEAVMEVDGLGKEILRINDSMSLINFSSGDLMKLNKNKILYHKEWRIQGLQYQGVVDLCVEHKVCAGSRLPCKWKDDDQDR</sequence>
<name>A0ACB9JPG9_9ASTR</name>
<proteinExistence type="predicted"/>